<name>G0UKF9_TRYCI</name>
<reference evidence="1" key="1">
    <citation type="journal article" date="2012" name="Proc. Natl. Acad. Sci. U.S.A.">
        <title>Antigenic diversity is generated by distinct evolutionary mechanisms in African trypanosome species.</title>
        <authorList>
            <person name="Jackson A.P."/>
            <person name="Berry A."/>
            <person name="Aslett M."/>
            <person name="Allison H.C."/>
            <person name="Burton P."/>
            <person name="Vavrova-Anderson J."/>
            <person name="Brown R."/>
            <person name="Browne H."/>
            <person name="Corton N."/>
            <person name="Hauser H."/>
            <person name="Gamble J."/>
            <person name="Gilderthorp R."/>
            <person name="Marcello L."/>
            <person name="McQuillan J."/>
            <person name="Otto T.D."/>
            <person name="Quail M.A."/>
            <person name="Sanders M.J."/>
            <person name="van Tonder A."/>
            <person name="Ginger M.L."/>
            <person name="Field M.C."/>
            <person name="Barry J.D."/>
            <person name="Hertz-Fowler C."/>
            <person name="Berriman M."/>
        </authorList>
    </citation>
    <scope>NUCLEOTIDE SEQUENCE</scope>
    <source>
        <strain evidence="1">IL3000</strain>
    </source>
</reference>
<protein>
    <submittedName>
        <fullName evidence="1">Uncharacterized protein</fullName>
    </submittedName>
</protein>
<organism evidence="1">
    <name type="scientific">Trypanosoma congolense (strain IL3000)</name>
    <dbReference type="NCBI Taxonomy" id="1068625"/>
    <lineage>
        <taxon>Eukaryota</taxon>
        <taxon>Discoba</taxon>
        <taxon>Euglenozoa</taxon>
        <taxon>Kinetoplastea</taxon>
        <taxon>Metakinetoplastina</taxon>
        <taxon>Trypanosomatida</taxon>
        <taxon>Trypanosomatidae</taxon>
        <taxon>Trypanosoma</taxon>
        <taxon>Nannomonas</taxon>
    </lineage>
</organism>
<dbReference type="AlphaFoldDB" id="G0UKF9"/>
<sequence>MSKQLLLHTSVLPFVEGGAAYIKEEVTGCDNNHCLGKKRERLTSASTSSENNDCSVNGDSEDVVKRSERLLEFLRGRRSHRGCAVYTLSPDCSEHACPALSASFSLSLPCTTHPPCCREDETTNCDQNQSESSPIVRTTRPALADGFRSVAIQTQASLPGFNNQMVFPTMTRPDLLALRLCELDALLRVFLS</sequence>
<dbReference type="VEuPathDB" id="TriTrypDB:TcIL3000_3_2980"/>
<gene>
    <name evidence="1" type="ORF">TCIL3000_3_2980</name>
</gene>
<evidence type="ECO:0000313" key="1">
    <source>
        <dbReference type="EMBL" id="CCC89864.1"/>
    </source>
</evidence>
<proteinExistence type="predicted"/>
<accession>G0UKF9</accession>
<dbReference type="EMBL" id="HE575316">
    <property type="protein sequence ID" value="CCC89864.1"/>
    <property type="molecule type" value="Genomic_DNA"/>
</dbReference>